<evidence type="ECO:0008006" key="6">
    <source>
        <dbReference type="Google" id="ProtNLM"/>
    </source>
</evidence>
<reference evidence="4 5" key="1">
    <citation type="journal article" date="2013" name="Plant Cell">
        <title>The transition from a phytopathogenic smut ancestor to an anamorphic biocontrol agent deciphered by comparative whole-genome analysis.</title>
        <authorList>
            <person name="Lefebvre F."/>
            <person name="Joly D.L."/>
            <person name="Labbe C."/>
            <person name="Teichmann B."/>
            <person name="Linning R."/>
            <person name="Belzile F."/>
            <person name="Bakkeren G."/>
            <person name="Belanger R.R."/>
        </authorList>
    </citation>
    <scope>NUCLEOTIDE SEQUENCE [LARGE SCALE GENOMIC DNA]</scope>
    <source>
        <strain evidence="4 5">PF-1</strain>
    </source>
</reference>
<accession>A0A061H363</accession>
<proteinExistence type="inferred from homology"/>
<dbReference type="KEGG" id="pfp:PFL1_05140"/>
<dbReference type="HOGENOM" id="CLU_114688_0_0_1"/>
<dbReference type="Pfam" id="PF05907">
    <property type="entry name" value="CXXC_Zn-b_euk"/>
    <property type="match status" value="1"/>
</dbReference>
<dbReference type="PANTHER" id="PTHR12857:SF0">
    <property type="entry name" value="CXXC MOTIF CONTAINING ZINC BINDING PROTEIN"/>
    <property type="match status" value="1"/>
</dbReference>
<keyword evidence="2" id="KW-0479">Metal-binding</keyword>
<dbReference type="OrthoDB" id="10248838at2759"/>
<evidence type="ECO:0000256" key="2">
    <source>
        <dbReference type="ARBA" id="ARBA00022723"/>
    </source>
</evidence>
<dbReference type="RefSeq" id="XP_007880861.1">
    <property type="nucleotide sequence ID" value="XM_007882670.1"/>
</dbReference>
<keyword evidence="3" id="KW-0862">Zinc</keyword>
<dbReference type="PANTHER" id="PTHR12857">
    <property type="entry name" value="CXXC MOTIF CONTAINING ZINC BINDING PROTEIN"/>
    <property type="match status" value="1"/>
</dbReference>
<gene>
    <name evidence="4" type="ORF">PFL1_05140</name>
</gene>
<evidence type="ECO:0000313" key="4">
    <source>
        <dbReference type="EMBL" id="EPQ27217.1"/>
    </source>
</evidence>
<dbReference type="eggNOG" id="KOG1296">
    <property type="taxonomic scope" value="Eukaryota"/>
</dbReference>
<dbReference type="Proteomes" id="UP000053664">
    <property type="component" value="Unassembled WGS sequence"/>
</dbReference>
<dbReference type="GeneID" id="19319238"/>
<dbReference type="InterPro" id="IPR008584">
    <property type="entry name" value="CXXC_Zn-binding_euk"/>
</dbReference>
<comment type="similarity">
    <text evidence="1">Belongs to the UPF0587 family.</text>
</comment>
<dbReference type="SUPFAM" id="SSF141678">
    <property type="entry name" value="MAL13P1.257-like"/>
    <property type="match status" value="1"/>
</dbReference>
<dbReference type="EMBL" id="KE361640">
    <property type="protein sequence ID" value="EPQ27217.1"/>
    <property type="molecule type" value="Genomic_DNA"/>
</dbReference>
<name>A0A061H363_9BASI</name>
<evidence type="ECO:0000256" key="1">
    <source>
        <dbReference type="ARBA" id="ARBA00007818"/>
    </source>
</evidence>
<protein>
    <recommendedName>
        <fullName evidence="6">DUF866-domain-containing protein</fullName>
    </recommendedName>
</protein>
<evidence type="ECO:0000256" key="3">
    <source>
        <dbReference type="ARBA" id="ARBA00022833"/>
    </source>
</evidence>
<dbReference type="GO" id="GO:0008270">
    <property type="term" value="F:zinc ion binding"/>
    <property type="evidence" value="ECO:0007669"/>
    <property type="project" value="TreeGrafter"/>
</dbReference>
<sequence>MPKFALQLQAQFTNVTSLLPGDGDYTLMVKTKCTSCHEVHPKLIGITPSDEKELQKGRDTANLVMKCNFCKKEASAKFDEPTSKAPLYRPIEANEDSGAEFQTLCVLEFRGLEPVEFVPQGTWTCKGLSSGTVFDAVEFDDGKEWMDYDEKAGDEVSIMELESRWQRA</sequence>
<dbReference type="AlphaFoldDB" id="A0A061H363"/>
<organism evidence="4 5">
    <name type="scientific">Pseudozyma flocculosa PF-1</name>
    <dbReference type="NCBI Taxonomy" id="1277687"/>
    <lineage>
        <taxon>Eukaryota</taxon>
        <taxon>Fungi</taxon>
        <taxon>Dikarya</taxon>
        <taxon>Basidiomycota</taxon>
        <taxon>Ustilaginomycotina</taxon>
        <taxon>Ustilaginomycetes</taxon>
        <taxon>Ustilaginales</taxon>
        <taxon>Ustilaginaceae</taxon>
        <taxon>Pseudozyma</taxon>
    </lineage>
</organism>
<evidence type="ECO:0000313" key="5">
    <source>
        <dbReference type="Proteomes" id="UP000053664"/>
    </source>
</evidence>